<organism evidence="1 2">
    <name type="scientific">Pseudonocardia halophobica</name>
    <dbReference type="NCBI Taxonomy" id="29401"/>
    <lineage>
        <taxon>Bacteria</taxon>
        <taxon>Bacillati</taxon>
        <taxon>Actinomycetota</taxon>
        <taxon>Actinomycetes</taxon>
        <taxon>Pseudonocardiales</taxon>
        <taxon>Pseudonocardiaceae</taxon>
        <taxon>Pseudonocardia</taxon>
    </lineage>
</organism>
<gene>
    <name evidence="1" type="ORF">GCM10017577_04740</name>
</gene>
<reference evidence="1" key="1">
    <citation type="journal article" date="2014" name="Int. J. Syst. Evol. Microbiol.">
        <title>Complete genome sequence of Corynebacterium casei LMG S-19264T (=DSM 44701T), isolated from a smear-ripened cheese.</title>
        <authorList>
            <consortium name="US DOE Joint Genome Institute (JGI-PGF)"/>
            <person name="Walter F."/>
            <person name="Albersmeier A."/>
            <person name="Kalinowski J."/>
            <person name="Ruckert C."/>
        </authorList>
    </citation>
    <scope>NUCLEOTIDE SEQUENCE</scope>
    <source>
        <strain evidence="1">VKM Ac-1069</strain>
    </source>
</reference>
<evidence type="ECO:0000313" key="2">
    <source>
        <dbReference type="Proteomes" id="UP001143463"/>
    </source>
</evidence>
<dbReference type="EMBL" id="BSFQ01000001">
    <property type="protein sequence ID" value="GLL09334.1"/>
    <property type="molecule type" value="Genomic_DNA"/>
</dbReference>
<accession>A0A9W6KZA9</accession>
<dbReference type="AlphaFoldDB" id="A0A9W6KZA9"/>
<proteinExistence type="predicted"/>
<dbReference type="Proteomes" id="UP001143463">
    <property type="component" value="Unassembled WGS sequence"/>
</dbReference>
<comment type="caution">
    <text evidence="1">The sequence shown here is derived from an EMBL/GenBank/DDBJ whole genome shotgun (WGS) entry which is preliminary data.</text>
</comment>
<evidence type="ECO:0000313" key="1">
    <source>
        <dbReference type="EMBL" id="GLL09334.1"/>
    </source>
</evidence>
<keyword evidence="2" id="KW-1185">Reference proteome</keyword>
<protein>
    <submittedName>
        <fullName evidence="1">Uncharacterized protein</fullName>
    </submittedName>
</protein>
<sequence length="97" mass="10172">MSKNTAHQLGGNAELTRLIQLHIVTFAQGQAVPQREPDLGPRAGGRVAGHPAWELGRRCAAAVRGGESRTTCRLVILWANPQASAERTAAPAAAGQP</sequence>
<reference evidence="1" key="2">
    <citation type="submission" date="2023-01" db="EMBL/GenBank/DDBJ databases">
        <authorList>
            <person name="Sun Q."/>
            <person name="Evtushenko L."/>
        </authorList>
    </citation>
    <scope>NUCLEOTIDE SEQUENCE</scope>
    <source>
        <strain evidence="1">VKM Ac-1069</strain>
    </source>
</reference>
<name>A0A9W6KZA9_9PSEU</name>